<proteinExistence type="predicted"/>
<comment type="caution">
    <text evidence="1">The sequence shown here is derived from an EMBL/GenBank/DDBJ whole genome shotgun (WGS) entry which is preliminary data.</text>
</comment>
<dbReference type="Proteomes" id="UP001302602">
    <property type="component" value="Unassembled WGS sequence"/>
</dbReference>
<reference evidence="1" key="1">
    <citation type="journal article" date="2023" name="Mol. Phylogenet. Evol.">
        <title>Genome-scale phylogeny and comparative genomics of the fungal order Sordariales.</title>
        <authorList>
            <person name="Hensen N."/>
            <person name="Bonometti L."/>
            <person name="Westerberg I."/>
            <person name="Brannstrom I.O."/>
            <person name="Guillou S."/>
            <person name="Cros-Aarteil S."/>
            <person name="Calhoun S."/>
            <person name="Haridas S."/>
            <person name="Kuo A."/>
            <person name="Mondo S."/>
            <person name="Pangilinan J."/>
            <person name="Riley R."/>
            <person name="LaButti K."/>
            <person name="Andreopoulos B."/>
            <person name="Lipzen A."/>
            <person name="Chen C."/>
            <person name="Yan M."/>
            <person name="Daum C."/>
            <person name="Ng V."/>
            <person name="Clum A."/>
            <person name="Steindorff A."/>
            <person name="Ohm R.A."/>
            <person name="Martin F."/>
            <person name="Silar P."/>
            <person name="Natvig D.O."/>
            <person name="Lalanne C."/>
            <person name="Gautier V."/>
            <person name="Ament-Velasquez S.L."/>
            <person name="Kruys A."/>
            <person name="Hutchinson M.I."/>
            <person name="Powell A.J."/>
            <person name="Barry K."/>
            <person name="Miller A.N."/>
            <person name="Grigoriev I.V."/>
            <person name="Debuchy R."/>
            <person name="Gladieux P."/>
            <person name="Hiltunen Thoren M."/>
            <person name="Johannesson H."/>
        </authorList>
    </citation>
    <scope>NUCLEOTIDE SEQUENCE</scope>
    <source>
        <strain evidence="1">CBS 731.68</strain>
    </source>
</reference>
<reference evidence="1" key="2">
    <citation type="submission" date="2023-05" db="EMBL/GenBank/DDBJ databases">
        <authorList>
            <consortium name="Lawrence Berkeley National Laboratory"/>
            <person name="Steindorff A."/>
            <person name="Hensen N."/>
            <person name="Bonometti L."/>
            <person name="Westerberg I."/>
            <person name="Brannstrom I.O."/>
            <person name="Guillou S."/>
            <person name="Cros-Aarteil S."/>
            <person name="Calhoun S."/>
            <person name="Haridas S."/>
            <person name="Kuo A."/>
            <person name="Mondo S."/>
            <person name="Pangilinan J."/>
            <person name="Riley R."/>
            <person name="Labutti K."/>
            <person name="Andreopoulos B."/>
            <person name="Lipzen A."/>
            <person name="Chen C."/>
            <person name="Yanf M."/>
            <person name="Daum C."/>
            <person name="Ng V."/>
            <person name="Clum A."/>
            <person name="Ohm R."/>
            <person name="Martin F."/>
            <person name="Silar P."/>
            <person name="Natvig D."/>
            <person name="Lalanne C."/>
            <person name="Gautier V."/>
            <person name="Ament-Velasquez S.L."/>
            <person name="Kruys A."/>
            <person name="Hutchinson M.I."/>
            <person name="Powell A.J."/>
            <person name="Barry K."/>
            <person name="Miller A.N."/>
            <person name="Grigoriev I.V."/>
            <person name="Debuchy R."/>
            <person name="Gladieux P."/>
            <person name="Thoren M.H."/>
            <person name="Johannesson H."/>
        </authorList>
    </citation>
    <scope>NUCLEOTIDE SEQUENCE</scope>
    <source>
        <strain evidence="1">CBS 731.68</strain>
    </source>
</reference>
<dbReference type="EMBL" id="MU853227">
    <property type="protein sequence ID" value="KAK4124366.1"/>
    <property type="molecule type" value="Genomic_DNA"/>
</dbReference>
<protein>
    <submittedName>
        <fullName evidence="1">Uncharacterized protein</fullName>
    </submittedName>
</protein>
<dbReference type="AlphaFoldDB" id="A0AAN6U3A2"/>
<accession>A0AAN6U3A2</accession>
<keyword evidence="2" id="KW-1185">Reference proteome</keyword>
<dbReference type="GeneID" id="87833049"/>
<gene>
    <name evidence="1" type="ORF">N657DRAFT_680368</name>
</gene>
<name>A0AAN6U3A2_9PEZI</name>
<evidence type="ECO:0000313" key="2">
    <source>
        <dbReference type="Proteomes" id="UP001302602"/>
    </source>
</evidence>
<organism evidence="1 2">
    <name type="scientific">Parathielavia appendiculata</name>
    <dbReference type="NCBI Taxonomy" id="2587402"/>
    <lineage>
        <taxon>Eukaryota</taxon>
        <taxon>Fungi</taxon>
        <taxon>Dikarya</taxon>
        <taxon>Ascomycota</taxon>
        <taxon>Pezizomycotina</taxon>
        <taxon>Sordariomycetes</taxon>
        <taxon>Sordariomycetidae</taxon>
        <taxon>Sordariales</taxon>
        <taxon>Chaetomiaceae</taxon>
        <taxon>Parathielavia</taxon>
    </lineage>
</organism>
<evidence type="ECO:0000313" key="1">
    <source>
        <dbReference type="EMBL" id="KAK4124366.1"/>
    </source>
</evidence>
<dbReference type="RefSeq" id="XP_062648137.1">
    <property type="nucleotide sequence ID" value="XM_062796281.1"/>
</dbReference>
<sequence length="243" mass="27141">MGRRSGFPTNIGLLVDWFPRAGFRWQRGQGSPRILRSDSRDDVVRRAIIDIPGGGNAKVRKRDAKNLVVSALAATARMIKDAENGIRPSEGVTDYLERVTQFSQLSRSISDDVWVEMAYYIAHARYEYKPHTPESHKKGKENRLTALAHIIEISFTPPATTVLYYPHTMGDEALDYDIEDDASVSDGEVKSGKDVGVLDDEADKQLPEQMKEVTIQDADGDVEMVMRGLGGAWSAQFLLWLVD</sequence>